<dbReference type="GO" id="GO:0016020">
    <property type="term" value="C:membrane"/>
    <property type="evidence" value="ECO:0007669"/>
    <property type="project" value="UniProtKB-SubCell"/>
</dbReference>
<evidence type="ECO:0000256" key="1">
    <source>
        <dbReference type="ARBA" id="ARBA00004141"/>
    </source>
</evidence>
<keyword evidence="4 9" id="KW-0863">Zinc-finger</keyword>
<dbReference type="InterPro" id="IPR013083">
    <property type="entry name" value="Znf_RING/FYVE/PHD"/>
</dbReference>
<dbReference type="GO" id="GO:1904294">
    <property type="term" value="P:positive regulation of ERAD pathway"/>
    <property type="evidence" value="ECO:0007669"/>
    <property type="project" value="InterPro"/>
</dbReference>
<keyword evidence="3" id="KW-0479">Metal-binding</keyword>
<feature type="region of interest" description="Disordered" evidence="10">
    <location>
        <begin position="100"/>
        <end position="132"/>
    </location>
</feature>
<accession>A0A9W6BJK1</accession>
<evidence type="ECO:0000313" key="13">
    <source>
        <dbReference type="EMBL" id="GLC53178.1"/>
    </source>
</evidence>
<feature type="transmembrane region" description="Helical" evidence="11">
    <location>
        <begin position="258"/>
        <end position="280"/>
    </location>
</feature>
<keyword evidence="5" id="KW-0833">Ubl conjugation pathway</keyword>
<evidence type="ECO:0000256" key="7">
    <source>
        <dbReference type="ARBA" id="ARBA00022989"/>
    </source>
</evidence>
<keyword evidence="6" id="KW-0862">Zinc</keyword>
<keyword evidence="7 11" id="KW-1133">Transmembrane helix</keyword>
<protein>
    <recommendedName>
        <fullName evidence="12">RING-type domain-containing protein</fullName>
    </recommendedName>
</protein>
<evidence type="ECO:0000256" key="3">
    <source>
        <dbReference type="ARBA" id="ARBA00022723"/>
    </source>
</evidence>
<evidence type="ECO:0000256" key="10">
    <source>
        <dbReference type="SAM" id="MobiDB-lite"/>
    </source>
</evidence>
<evidence type="ECO:0000256" key="5">
    <source>
        <dbReference type="ARBA" id="ARBA00022786"/>
    </source>
</evidence>
<feature type="transmembrane region" description="Helical" evidence="11">
    <location>
        <begin position="384"/>
        <end position="409"/>
    </location>
</feature>
<sequence length="514" mass="54625">MQSNSLQQPEGIHVSDVTWARLLEILQTSSRAGGQLPPGNPSHGSHPEALVDFPAPPSLTGSSPSPPGSPRERSAAALHDLFAAASSASSQPQLLLQQHLHHQLQQHNRLANHHQSQQNNQPQRQLQSGASDSSHSRSLLLLGQLSRRVQAAGAAAAAQAQPGSQTADMLGLDMEEGASASVSASAERHRLISESTGVSVQMFVEWVADLIPFLLLLVWVFIFKHAGVLLLILFLGAYTFNVNADIRRLIALRREARLSACVVQALTVAAFSATAVLATLPDTRLLRVLTLQGVPAANAVDTFLLVLLADSVLRFGSLAPKLLVVAWFRSRGAAAGMGFGAAGDGGGGGGYLSGARRQRQQSRVLTVVERGVTLYRTVLPGPVWYGYLLHGGGFSPVLASLFCGFYLVLKASYVAAQTRLFALALKTATRQGALYGTYVGRAESGEGGTIGACPVCQDPVNTPVRLDCGHIFCEECILEWLERDRTCPMCRAEVRPAGLPSCSDGASPSLPQIF</sequence>
<dbReference type="PROSITE" id="PS00518">
    <property type="entry name" value="ZF_RING_1"/>
    <property type="match status" value="1"/>
</dbReference>
<name>A0A9W6BJK1_9CHLO</name>
<dbReference type="Gene3D" id="3.30.40.10">
    <property type="entry name" value="Zinc/RING finger domain, C3HC4 (zinc finger)"/>
    <property type="match status" value="1"/>
</dbReference>
<dbReference type="Pfam" id="PF13639">
    <property type="entry name" value="zf-RING_2"/>
    <property type="match status" value="1"/>
</dbReference>
<dbReference type="OrthoDB" id="9049620at2759"/>
<dbReference type="CDD" id="cd16532">
    <property type="entry name" value="RING-HC_RNFT1-like"/>
    <property type="match status" value="1"/>
</dbReference>
<evidence type="ECO:0000256" key="8">
    <source>
        <dbReference type="ARBA" id="ARBA00023136"/>
    </source>
</evidence>
<evidence type="ECO:0000259" key="12">
    <source>
        <dbReference type="PROSITE" id="PS50089"/>
    </source>
</evidence>
<reference evidence="13 14" key="1">
    <citation type="journal article" date="2023" name="Commun. Biol.">
        <title>Reorganization of the ancestral sex-determining regions during the evolution of trioecy in Pleodorina starrii.</title>
        <authorList>
            <person name="Takahashi K."/>
            <person name="Suzuki S."/>
            <person name="Kawai-Toyooka H."/>
            <person name="Yamamoto K."/>
            <person name="Hamaji T."/>
            <person name="Ootsuki R."/>
            <person name="Yamaguchi H."/>
            <person name="Kawachi M."/>
            <person name="Higashiyama T."/>
            <person name="Nozaki H."/>
        </authorList>
    </citation>
    <scope>NUCLEOTIDE SEQUENCE [LARGE SCALE GENOMIC DNA]</scope>
    <source>
        <strain evidence="13 14">NIES-4479</strain>
    </source>
</reference>
<proteinExistence type="predicted"/>
<evidence type="ECO:0000256" key="2">
    <source>
        <dbReference type="ARBA" id="ARBA00022692"/>
    </source>
</evidence>
<dbReference type="PANTHER" id="PTHR15860:SF0">
    <property type="entry name" value="LP20373P"/>
    <property type="match status" value="1"/>
</dbReference>
<evidence type="ECO:0000256" key="11">
    <source>
        <dbReference type="SAM" id="Phobius"/>
    </source>
</evidence>
<dbReference type="EMBL" id="BRXU01000007">
    <property type="protein sequence ID" value="GLC53178.1"/>
    <property type="molecule type" value="Genomic_DNA"/>
</dbReference>
<dbReference type="GO" id="GO:0061630">
    <property type="term" value="F:ubiquitin protein ligase activity"/>
    <property type="evidence" value="ECO:0007669"/>
    <property type="project" value="InterPro"/>
</dbReference>
<dbReference type="InterPro" id="IPR017907">
    <property type="entry name" value="Znf_RING_CS"/>
</dbReference>
<evidence type="ECO:0000313" key="14">
    <source>
        <dbReference type="Proteomes" id="UP001165080"/>
    </source>
</evidence>
<evidence type="ECO:0000256" key="9">
    <source>
        <dbReference type="PROSITE-ProRule" id="PRU00175"/>
    </source>
</evidence>
<feature type="domain" description="RING-type" evidence="12">
    <location>
        <begin position="453"/>
        <end position="491"/>
    </location>
</feature>
<evidence type="ECO:0000256" key="4">
    <source>
        <dbReference type="ARBA" id="ARBA00022771"/>
    </source>
</evidence>
<dbReference type="InterPro" id="IPR044235">
    <property type="entry name" value="RNFT1/2"/>
</dbReference>
<keyword evidence="2 11" id="KW-0812">Transmembrane</keyword>
<keyword evidence="14" id="KW-1185">Reference proteome</keyword>
<keyword evidence="8 11" id="KW-0472">Membrane</keyword>
<dbReference type="SUPFAM" id="SSF57850">
    <property type="entry name" value="RING/U-box"/>
    <property type="match status" value="1"/>
</dbReference>
<comment type="caution">
    <text evidence="13">The sequence shown here is derived from an EMBL/GenBank/DDBJ whole genome shotgun (WGS) entry which is preliminary data.</text>
</comment>
<dbReference type="PANTHER" id="PTHR15860">
    <property type="entry name" value="UNCHARACTERIZED RING FINGER-CONTAINING PROTEIN"/>
    <property type="match status" value="1"/>
</dbReference>
<dbReference type="SMART" id="SM00184">
    <property type="entry name" value="RING"/>
    <property type="match status" value="1"/>
</dbReference>
<dbReference type="PROSITE" id="PS50089">
    <property type="entry name" value="ZF_RING_2"/>
    <property type="match status" value="1"/>
</dbReference>
<gene>
    <name evidence="13" type="primary">PLEST008799</name>
    <name evidence="13" type="ORF">PLESTB_000716600</name>
</gene>
<feature type="region of interest" description="Disordered" evidence="10">
    <location>
        <begin position="30"/>
        <end position="73"/>
    </location>
</feature>
<dbReference type="Proteomes" id="UP001165080">
    <property type="component" value="Unassembled WGS sequence"/>
</dbReference>
<comment type="subcellular location">
    <subcellularLocation>
        <location evidence="1">Membrane</location>
        <topology evidence="1">Multi-pass membrane protein</topology>
    </subcellularLocation>
</comment>
<evidence type="ECO:0000256" key="6">
    <source>
        <dbReference type="ARBA" id="ARBA00022833"/>
    </source>
</evidence>
<feature type="compositionally biased region" description="Low complexity" evidence="10">
    <location>
        <begin position="105"/>
        <end position="132"/>
    </location>
</feature>
<organism evidence="13 14">
    <name type="scientific">Pleodorina starrii</name>
    <dbReference type="NCBI Taxonomy" id="330485"/>
    <lineage>
        <taxon>Eukaryota</taxon>
        <taxon>Viridiplantae</taxon>
        <taxon>Chlorophyta</taxon>
        <taxon>core chlorophytes</taxon>
        <taxon>Chlorophyceae</taxon>
        <taxon>CS clade</taxon>
        <taxon>Chlamydomonadales</taxon>
        <taxon>Volvocaceae</taxon>
        <taxon>Pleodorina</taxon>
    </lineage>
</organism>
<dbReference type="GO" id="GO:0008270">
    <property type="term" value="F:zinc ion binding"/>
    <property type="evidence" value="ECO:0007669"/>
    <property type="project" value="UniProtKB-KW"/>
</dbReference>
<dbReference type="AlphaFoldDB" id="A0A9W6BJK1"/>
<dbReference type="InterPro" id="IPR001841">
    <property type="entry name" value="Znf_RING"/>
</dbReference>